<accession>Q08XQ8</accession>
<evidence type="ECO:0000313" key="1">
    <source>
        <dbReference type="EMBL" id="EAU65270.1"/>
    </source>
</evidence>
<evidence type="ECO:0000313" key="2">
    <source>
        <dbReference type="Proteomes" id="UP000032702"/>
    </source>
</evidence>
<protein>
    <submittedName>
        <fullName evidence="1">Uncharacterized protein</fullName>
    </submittedName>
</protein>
<name>Q08XQ8_STIAD</name>
<dbReference type="AlphaFoldDB" id="Q08XQ8"/>
<dbReference type="PATRIC" id="fig|378806.16.peg.4316"/>
<gene>
    <name evidence="1" type="ORF">STIAU_5358</name>
</gene>
<proteinExistence type="predicted"/>
<organism evidence="1 2">
    <name type="scientific">Stigmatella aurantiaca (strain DW4/3-1)</name>
    <dbReference type="NCBI Taxonomy" id="378806"/>
    <lineage>
        <taxon>Bacteria</taxon>
        <taxon>Pseudomonadati</taxon>
        <taxon>Myxococcota</taxon>
        <taxon>Myxococcia</taxon>
        <taxon>Myxococcales</taxon>
        <taxon>Cystobacterineae</taxon>
        <taxon>Archangiaceae</taxon>
        <taxon>Stigmatella</taxon>
    </lineage>
</organism>
<dbReference type="Proteomes" id="UP000032702">
    <property type="component" value="Unassembled WGS sequence"/>
</dbReference>
<reference evidence="1 2" key="1">
    <citation type="submission" date="2006-04" db="EMBL/GenBank/DDBJ databases">
        <authorList>
            <person name="Nierman W.C."/>
        </authorList>
    </citation>
    <scope>NUCLEOTIDE SEQUENCE [LARGE SCALE GENOMIC DNA]</scope>
    <source>
        <strain evidence="1 2">DW4/3-1</strain>
    </source>
</reference>
<comment type="caution">
    <text evidence="1">The sequence shown here is derived from an EMBL/GenBank/DDBJ whole genome shotgun (WGS) entry which is preliminary data.</text>
</comment>
<dbReference type="EMBL" id="AAMD01000087">
    <property type="protein sequence ID" value="EAU65270.1"/>
    <property type="molecule type" value="Genomic_DNA"/>
</dbReference>
<sequence>MPAWRASSRDSLGISIRGRHYAQGPQGRSTEPARPLLTENQTGKVPRRCVNTCRILAMSDPGGMGKAAVVCLAALLGNVLRIMSLLPESASFEELVQDYFLAVRGAGLMLSALDTELLTSWARLGVPFQVVARGITRSAEKALWDARPGEPVLRSLRACRRQVEAEIKKYLARSAGGGEAGPGRPGLTWEETRHARLRAVLERIAEQWPSLASRVEQLQGQLLSTVPQEPAQLDVQELRVFFALLRAQPFAQRIHLWRAARLDGADAQAMSPRSRRLSRRFRVLAQVRRYLGVVEA</sequence>